<proteinExistence type="predicted"/>
<gene>
    <name evidence="2" type="ORF">BU23DRAFT_564102</name>
</gene>
<evidence type="ECO:0000313" key="3">
    <source>
        <dbReference type="Proteomes" id="UP000800036"/>
    </source>
</evidence>
<feature type="compositionally biased region" description="Basic and acidic residues" evidence="1">
    <location>
        <begin position="149"/>
        <end position="160"/>
    </location>
</feature>
<evidence type="ECO:0000313" key="2">
    <source>
        <dbReference type="EMBL" id="KAF1978516.1"/>
    </source>
</evidence>
<feature type="compositionally biased region" description="Basic residues" evidence="1">
    <location>
        <begin position="73"/>
        <end position="84"/>
    </location>
</feature>
<protein>
    <submittedName>
        <fullName evidence="2">Uncharacterized protein</fullName>
    </submittedName>
</protein>
<dbReference type="Proteomes" id="UP000800036">
    <property type="component" value="Unassembled WGS sequence"/>
</dbReference>
<reference evidence="2" key="1">
    <citation type="journal article" date="2020" name="Stud. Mycol.">
        <title>101 Dothideomycetes genomes: a test case for predicting lifestyles and emergence of pathogens.</title>
        <authorList>
            <person name="Haridas S."/>
            <person name="Albert R."/>
            <person name="Binder M."/>
            <person name="Bloem J."/>
            <person name="Labutti K."/>
            <person name="Salamov A."/>
            <person name="Andreopoulos B."/>
            <person name="Baker S."/>
            <person name="Barry K."/>
            <person name="Bills G."/>
            <person name="Bluhm B."/>
            <person name="Cannon C."/>
            <person name="Castanera R."/>
            <person name="Culley D."/>
            <person name="Daum C."/>
            <person name="Ezra D."/>
            <person name="Gonzalez J."/>
            <person name="Henrissat B."/>
            <person name="Kuo A."/>
            <person name="Liang C."/>
            <person name="Lipzen A."/>
            <person name="Lutzoni F."/>
            <person name="Magnuson J."/>
            <person name="Mondo S."/>
            <person name="Nolan M."/>
            <person name="Ohm R."/>
            <person name="Pangilinan J."/>
            <person name="Park H.-J."/>
            <person name="Ramirez L."/>
            <person name="Alfaro M."/>
            <person name="Sun H."/>
            <person name="Tritt A."/>
            <person name="Yoshinaga Y."/>
            <person name="Zwiers L.-H."/>
            <person name="Turgeon B."/>
            <person name="Goodwin S."/>
            <person name="Spatafora J."/>
            <person name="Crous P."/>
            <person name="Grigoriev I."/>
        </authorList>
    </citation>
    <scope>NUCLEOTIDE SEQUENCE</scope>
    <source>
        <strain evidence="2">CBS 107.79</strain>
    </source>
</reference>
<feature type="region of interest" description="Disordered" evidence="1">
    <location>
        <begin position="280"/>
        <end position="301"/>
    </location>
</feature>
<accession>A0A6A5VUG6</accession>
<name>A0A6A5VUG6_9PLEO</name>
<organism evidence="2 3">
    <name type="scientific">Bimuria novae-zelandiae CBS 107.79</name>
    <dbReference type="NCBI Taxonomy" id="1447943"/>
    <lineage>
        <taxon>Eukaryota</taxon>
        <taxon>Fungi</taxon>
        <taxon>Dikarya</taxon>
        <taxon>Ascomycota</taxon>
        <taxon>Pezizomycotina</taxon>
        <taxon>Dothideomycetes</taxon>
        <taxon>Pleosporomycetidae</taxon>
        <taxon>Pleosporales</taxon>
        <taxon>Massarineae</taxon>
        <taxon>Didymosphaeriaceae</taxon>
        <taxon>Bimuria</taxon>
    </lineage>
</organism>
<dbReference type="EMBL" id="ML976660">
    <property type="protein sequence ID" value="KAF1978516.1"/>
    <property type="molecule type" value="Genomic_DNA"/>
</dbReference>
<keyword evidence="3" id="KW-1185">Reference proteome</keyword>
<dbReference type="AlphaFoldDB" id="A0A6A5VUG6"/>
<feature type="region of interest" description="Disordered" evidence="1">
    <location>
        <begin position="61"/>
        <end position="93"/>
    </location>
</feature>
<sequence length="340" mass="37822">MASVQPTIDPDQRVSVLHLYRYFGLRSDGKVTLSLLSLNERRRRAFCHHWEAATPINPGDLRQIIEEQSPSSRRSRRRNRRRNRRYDGATLPYPVTSDALLPAGLDDIVGAPYIESTQDSAHHVHHVHHDVIAVRSGDDSDNTVQGVVDSRKRPAPDHAEQPSADAAQDSTPTMPGSKKPRKDSADNDALKLCLGNFGSNECVVFRQKKRKTHWPQRNMWWQHFIDNDEGHISTYKLNPPQDGFKYGCIVGCKKRFKSKDALGQQSHMWEHVVRGELNVHHPLANGSPGADAPQSASSVPTAPFEFDLAGDHLGIGTVSPHAHQVGQVTLGAADVDSRSF</sequence>
<evidence type="ECO:0000256" key="1">
    <source>
        <dbReference type="SAM" id="MobiDB-lite"/>
    </source>
</evidence>
<feature type="region of interest" description="Disordered" evidence="1">
    <location>
        <begin position="132"/>
        <end position="185"/>
    </location>
</feature>